<organism evidence="2 3">
    <name type="scientific">Klebsiella pneumoniae</name>
    <dbReference type="NCBI Taxonomy" id="573"/>
    <lineage>
        <taxon>Bacteria</taxon>
        <taxon>Pseudomonadati</taxon>
        <taxon>Pseudomonadota</taxon>
        <taxon>Gammaproteobacteria</taxon>
        <taxon>Enterobacterales</taxon>
        <taxon>Enterobacteriaceae</taxon>
        <taxon>Klebsiella/Raoultella group</taxon>
        <taxon>Klebsiella</taxon>
        <taxon>Klebsiella pneumoniae complex</taxon>
    </lineage>
</organism>
<evidence type="ECO:0000313" key="3">
    <source>
        <dbReference type="Proteomes" id="UP000254938"/>
    </source>
</evidence>
<protein>
    <submittedName>
        <fullName evidence="2">Protein of unknwon function (DUF2893)</fullName>
    </submittedName>
</protein>
<reference evidence="2 3" key="1">
    <citation type="submission" date="2018-06" db="EMBL/GenBank/DDBJ databases">
        <authorList>
            <consortium name="Pathogen Informatics"/>
            <person name="Doyle S."/>
        </authorList>
    </citation>
    <scope>NUCLEOTIDE SEQUENCE [LARGE SCALE GENOMIC DNA]</scope>
    <source>
        <strain evidence="2 3">NCTC9140</strain>
    </source>
</reference>
<evidence type="ECO:0000313" key="2">
    <source>
        <dbReference type="EMBL" id="STS79489.1"/>
    </source>
</evidence>
<dbReference type="InterPro" id="IPR021561">
    <property type="entry name" value="AbiEi_3"/>
</dbReference>
<dbReference type="AlphaFoldDB" id="A0A377TJK6"/>
<gene>
    <name evidence="2" type="ORF">NCTC9140_01170</name>
</gene>
<feature type="domain" description="Transcriptional regulator AbiEi antitoxin N-terminal" evidence="1">
    <location>
        <begin position="2"/>
        <end position="77"/>
    </location>
</feature>
<dbReference type="Pfam" id="PF17194">
    <property type="entry name" value="AbiEi_3_N"/>
    <property type="match status" value="1"/>
</dbReference>
<accession>A0A377TJK6</accession>
<evidence type="ECO:0000259" key="1">
    <source>
        <dbReference type="Pfam" id="PF17194"/>
    </source>
</evidence>
<dbReference type="Proteomes" id="UP000254938">
    <property type="component" value="Unassembled WGS sequence"/>
</dbReference>
<proteinExistence type="predicted"/>
<sequence length="169" mass="18960">MILQSWLSQHAISPSLAFKYAQSGWLKKRGNGVYARAGREPEWNDALACLQNQLAAPVYVAGLSSLVWQGRSHYLQLKQNQCWLSVENKALLPKWFREFPGVEWIVISGKKLPVLDDRYRVTLDIKGKKLIGSAPELAAYELLSAVPGTLSFNHAAELFQGLVNLNPRK</sequence>
<dbReference type="InterPro" id="IPR033455">
    <property type="entry name" value="AbiEi_3_N"/>
</dbReference>
<dbReference type="Pfam" id="PF11459">
    <property type="entry name" value="AbiEi_3"/>
    <property type="match status" value="1"/>
</dbReference>
<dbReference type="EMBL" id="UGKQ01000007">
    <property type="protein sequence ID" value="STS79489.1"/>
    <property type="molecule type" value="Genomic_DNA"/>
</dbReference>
<name>A0A377TJK6_KLEPN</name>